<name>A0A0C5VEN7_9GAMM</name>
<reference evidence="1 2" key="1">
    <citation type="submission" date="2014-01" db="EMBL/GenBank/DDBJ databases">
        <title>Full genme sequencing of cellulolytic bacterium Gynuella sunshinyii YC6258T gen. nov., sp. nov.</title>
        <authorList>
            <person name="Khan H."/>
            <person name="Chung E.J."/>
            <person name="Chung Y.R."/>
        </authorList>
    </citation>
    <scope>NUCLEOTIDE SEQUENCE [LARGE SCALE GENOMIC DNA]</scope>
    <source>
        <strain evidence="1 2">YC6258</strain>
    </source>
</reference>
<protein>
    <recommendedName>
        <fullName evidence="3">DUF2164 domain-containing protein</fullName>
    </recommendedName>
</protein>
<evidence type="ECO:0000313" key="1">
    <source>
        <dbReference type="EMBL" id="AJQ93032.1"/>
    </source>
</evidence>
<dbReference type="OrthoDB" id="6629495at2"/>
<organism evidence="1 2">
    <name type="scientific">Gynuella sunshinyii YC6258</name>
    <dbReference type="NCBI Taxonomy" id="1445510"/>
    <lineage>
        <taxon>Bacteria</taxon>
        <taxon>Pseudomonadati</taxon>
        <taxon>Pseudomonadota</taxon>
        <taxon>Gammaproteobacteria</taxon>
        <taxon>Oceanospirillales</taxon>
        <taxon>Saccharospirillaceae</taxon>
        <taxon>Gynuella</taxon>
    </lineage>
</organism>
<gene>
    <name evidence="1" type="ORF">YC6258_00982</name>
</gene>
<dbReference type="PATRIC" id="fig|1445510.3.peg.962"/>
<dbReference type="EMBL" id="CP007142">
    <property type="protein sequence ID" value="AJQ93032.1"/>
    <property type="molecule type" value="Genomic_DNA"/>
</dbReference>
<proteinExistence type="predicted"/>
<keyword evidence="2" id="KW-1185">Reference proteome</keyword>
<sequence>MSMIEFSNEEKAIIVNKIKLYFRDELEQDIGQFEAEFLLDFFAEEIGTFFYNRGLYDAQAILEQRLESITDAIYELEKPTPFSR</sequence>
<dbReference type="InterPro" id="IPR018680">
    <property type="entry name" value="DUF2164"/>
</dbReference>
<dbReference type="RefSeq" id="WP_044615947.1">
    <property type="nucleotide sequence ID" value="NZ_CP007142.1"/>
</dbReference>
<dbReference type="HOGENOM" id="CLU_157964_2_1_6"/>
<accession>A0A0C5VEN7</accession>
<evidence type="ECO:0000313" key="2">
    <source>
        <dbReference type="Proteomes" id="UP000032266"/>
    </source>
</evidence>
<dbReference type="Proteomes" id="UP000032266">
    <property type="component" value="Chromosome"/>
</dbReference>
<dbReference type="AlphaFoldDB" id="A0A0C5VEN7"/>
<dbReference type="STRING" id="1445510.YC6258_00982"/>
<dbReference type="KEGG" id="gsn:YC6258_00982"/>
<dbReference type="Pfam" id="PF09932">
    <property type="entry name" value="DUF2164"/>
    <property type="match status" value="1"/>
</dbReference>
<evidence type="ECO:0008006" key="3">
    <source>
        <dbReference type="Google" id="ProtNLM"/>
    </source>
</evidence>